<reference evidence="13" key="1">
    <citation type="submission" date="2016-10" db="EMBL/GenBank/DDBJ databases">
        <authorList>
            <person name="Varghese N."/>
            <person name="Submissions S."/>
        </authorList>
    </citation>
    <scope>NUCLEOTIDE SEQUENCE [LARGE SCALE GENOMIC DNA]</scope>
    <source>
        <strain evidence="13">GAS369</strain>
    </source>
</reference>
<evidence type="ECO:0000256" key="6">
    <source>
        <dbReference type="ARBA" id="ARBA00022692"/>
    </source>
</evidence>
<keyword evidence="8 10" id="KW-1133">Transmembrane helix</keyword>
<dbReference type="Proteomes" id="UP000243904">
    <property type="component" value="Chromosome I"/>
</dbReference>
<feature type="transmembrane region" description="Helical" evidence="10">
    <location>
        <begin position="98"/>
        <end position="116"/>
    </location>
</feature>
<evidence type="ECO:0000313" key="13">
    <source>
        <dbReference type="Proteomes" id="UP000243904"/>
    </source>
</evidence>
<keyword evidence="5" id="KW-1003">Cell membrane</keyword>
<dbReference type="PANTHER" id="PTHR30614:SF20">
    <property type="entry name" value="GLUTAMINE TRANSPORT SYSTEM PERMEASE PROTEIN GLNP"/>
    <property type="match status" value="1"/>
</dbReference>
<dbReference type="EMBL" id="LT629750">
    <property type="protein sequence ID" value="SDT50478.1"/>
    <property type="molecule type" value="Genomic_DNA"/>
</dbReference>
<evidence type="ECO:0000256" key="8">
    <source>
        <dbReference type="ARBA" id="ARBA00022989"/>
    </source>
</evidence>
<dbReference type="RefSeq" id="WP_146690251.1">
    <property type="nucleotide sequence ID" value="NZ_LT629750.1"/>
</dbReference>
<comment type="function">
    <text evidence="1">Part of the binding-protein-dependent transport system for glutamine; probably responsible for the translocation of the substrate across the membrane.</text>
</comment>
<evidence type="ECO:0000256" key="2">
    <source>
        <dbReference type="ARBA" id="ARBA00004429"/>
    </source>
</evidence>
<evidence type="ECO:0000256" key="7">
    <source>
        <dbReference type="ARBA" id="ARBA00022970"/>
    </source>
</evidence>
<organism evidence="12 13">
    <name type="scientific">Bradyrhizobium canariense</name>
    <dbReference type="NCBI Taxonomy" id="255045"/>
    <lineage>
        <taxon>Bacteria</taxon>
        <taxon>Pseudomonadati</taxon>
        <taxon>Pseudomonadota</taxon>
        <taxon>Alphaproteobacteria</taxon>
        <taxon>Hyphomicrobiales</taxon>
        <taxon>Nitrobacteraceae</taxon>
        <taxon>Bradyrhizobium</taxon>
    </lineage>
</organism>
<keyword evidence="7" id="KW-0029">Amino-acid transport</keyword>
<dbReference type="SUPFAM" id="SSF161098">
    <property type="entry name" value="MetI-like"/>
    <property type="match status" value="1"/>
</dbReference>
<dbReference type="Pfam" id="PF00528">
    <property type="entry name" value="BPD_transp_1"/>
    <property type="match status" value="1"/>
</dbReference>
<feature type="domain" description="ABC transmembrane type-1" evidence="11">
    <location>
        <begin position="25"/>
        <end position="220"/>
    </location>
</feature>
<keyword evidence="4 10" id="KW-0813">Transport</keyword>
<accession>A0A1H2AWX5</accession>
<comment type="similarity">
    <text evidence="3">Belongs to the binding-protein-dependent transport system permease family. HisMQ subfamily.</text>
</comment>
<dbReference type="InterPro" id="IPR043429">
    <property type="entry name" value="ArtM/GltK/GlnP/TcyL/YhdX-like"/>
</dbReference>
<dbReference type="GO" id="GO:0043190">
    <property type="term" value="C:ATP-binding cassette (ABC) transporter complex"/>
    <property type="evidence" value="ECO:0007669"/>
    <property type="project" value="InterPro"/>
</dbReference>
<dbReference type="InterPro" id="IPR010065">
    <property type="entry name" value="AA_ABC_transptr_permease_3TM"/>
</dbReference>
<evidence type="ECO:0000313" key="12">
    <source>
        <dbReference type="EMBL" id="SDT50478.1"/>
    </source>
</evidence>
<evidence type="ECO:0000259" key="11">
    <source>
        <dbReference type="PROSITE" id="PS50928"/>
    </source>
</evidence>
<dbReference type="Gene3D" id="1.10.3720.10">
    <property type="entry name" value="MetI-like"/>
    <property type="match status" value="1"/>
</dbReference>
<protein>
    <submittedName>
        <fullName evidence="12">Amino acid ABC transporter membrane protein, PAAT family</fullName>
    </submittedName>
</protein>
<dbReference type="InterPro" id="IPR000515">
    <property type="entry name" value="MetI-like"/>
</dbReference>
<evidence type="ECO:0000256" key="9">
    <source>
        <dbReference type="ARBA" id="ARBA00023136"/>
    </source>
</evidence>
<feature type="transmembrane region" description="Helical" evidence="10">
    <location>
        <begin position="201"/>
        <end position="220"/>
    </location>
</feature>
<feature type="transmembrane region" description="Helical" evidence="10">
    <location>
        <begin position="29"/>
        <end position="52"/>
    </location>
</feature>
<feature type="transmembrane region" description="Helical" evidence="10">
    <location>
        <begin position="166"/>
        <end position="189"/>
    </location>
</feature>
<dbReference type="CDD" id="cd06261">
    <property type="entry name" value="TM_PBP2"/>
    <property type="match status" value="1"/>
</dbReference>
<evidence type="ECO:0000256" key="5">
    <source>
        <dbReference type="ARBA" id="ARBA00022475"/>
    </source>
</evidence>
<keyword evidence="6 10" id="KW-0812">Transmembrane</keyword>
<dbReference type="NCBIfam" id="TIGR01726">
    <property type="entry name" value="HEQRo_perm_3TM"/>
    <property type="match status" value="1"/>
</dbReference>
<dbReference type="PROSITE" id="PS50928">
    <property type="entry name" value="ABC_TM1"/>
    <property type="match status" value="1"/>
</dbReference>
<proteinExistence type="inferred from homology"/>
<gene>
    <name evidence="12" type="ORF">SAMN05444158_6567</name>
</gene>
<dbReference type="InterPro" id="IPR035906">
    <property type="entry name" value="MetI-like_sf"/>
</dbReference>
<comment type="subcellular location">
    <subcellularLocation>
        <location evidence="2">Cell inner membrane</location>
        <topology evidence="2">Multi-pass membrane protein</topology>
    </subcellularLocation>
    <subcellularLocation>
        <location evidence="10">Cell membrane</location>
        <topology evidence="10">Multi-pass membrane protein</topology>
    </subcellularLocation>
</comment>
<keyword evidence="13" id="KW-1185">Reference proteome</keyword>
<sequence length="233" mass="25715">MFAALHNAFDPGLFWEYRVVLLTGLLRNVIIFAESAVLAAVLAFVVGAASLSRHAIIRWIAVAYAEFFRNTPEYVLLVWVYFVLPLIIGKLVGSKVNLSPEVAAVLGLGVAYSGFLSETVRAGLRSVAYGQTEAALSLGMSGFTTLRRIVLPQAVRRMLPDTVNQLVSLFKATTIVSLIAVQDIMYQVSMISVAEMRPVPLYTGAALLYCVVIICATQLFQRLTERWRRRGWA</sequence>
<dbReference type="PANTHER" id="PTHR30614">
    <property type="entry name" value="MEMBRANE COMPONENT OF AMINO ACID ABC TRANSPORTER"/>
    <property type="match status" value="1"/>
</dbReference>
<dbReference type="AlphaFoldDB" id="A0A1H2AWX5"/>
<feature type="transmembrane region" description="Helical" evidence="10">
    <location>
        <begin position="73"/>
        <end position="92"/>
    </location>
</feature>
<keyword evidence="9 10" id="KW-0472">Membrane</keyword>
<dbReference type="GO" id="GO:0006865">
    <property type="term" value="P:amino acid transport"/>
    <property type="evidence" value="ECO:0007669"/>
    <property type="project" value="UniProtKB-KW"/>
</dbReference>
<evidence type="ECO:0000256" key="3">
    <source>
        <dbReference type="ARBA" id="ARBA00010072"/>
    </source>
</evidence>
<evidence type="ECO:0000256" key="10">
    <source>
        <dbReference type="RuleBase" id="RU363032"/>
    </source>
</evidence>
<evidence type="ECO:0000256" key="1">
    <source>
        <dbReference type="ARBA" id="ARBA00003159"/>
    </source>
</evidence>
<name>A0A1H2AWX5_9BRAD</name>
<evidence type="ECO:0000256" key="4">
    <source>
        <dbReference type="ARBA" id="ARBA00022448"/>
    </source>
</evidence>
<dbReference type="GO" id="GO:0022857">
    <property type="term" value="F:transmembrane transporter activity"/>
    <property type="evidence" value="ECO:0007669"/>
    <property type="project" value="InterPro"/>
</dbReference>